<dbReference type="OrthoDB" id="3055280at2759"/>
<protein>
    <submittedName>
        <fullName evidence="1">Uncharacterized protein</fullName>
    </submittedName>
</protein>
<dbReference type="EMBL" id="JH711593">
    <property type="protein sequence ID" value="EIW74172.1"/>
    <property type="molecule type" value="Genomic_DNA"/>
</dbReference>
<organism evidence="1 2">
    <name type="scientific">Coniophora puteana (strain RWD-64-598)</name>
    <name type="common">Brown rot fungus</name>
    <dbReference type="NCBI Taxonomy" id="741705"/>
    <lineage>
        <taxon>Eukaryota</taxon>
        <taxon>Fungi</taxon>
        <taxon>Dikarya</taxon>
        <taxon>Basidiomycota</taxon>
        <taxon>Agaricomycotina</taxon>
        <taxon>Agaricomycetes</taxon>
        <taxon>Agaricomycetidae</taxon>
        <taxon>Boletales</taxon>
        <taxon>Coniophorineae</taxon>
        <taxon>Coniophoraceae</taxon>
        <taxon>Coniophora</taxon>
    </lineage>
</organism>
<accession>R7SEK9</accession>
<sequence>MTGTWEALTDPPALLPILHLATRGRILPLRLWTLAIHLGWSDLDIGGYGLPGVYYGEVDVHREQFSQPTPYMADWDWIVLGGLVRCRGNSGGDSRLRRVSDVDEAQSPAEIRSLTHVLWYISSTSDVEDAQFEMHKVQEGVDVE</sequence>
<dbReference type="KEGG" id="cput:CONPUDRAFT_78144"/>
<dbReference type="RefSeq" id="XP_007775540.1">
    <property type="nucleotide sequence ID" value="XM_007777350.1"/>
</dbReference>
<gene>
    <name evidence="1" type="ORF">CONPUDRAFT_78144</name>
</gene>
<evidence type="ECO:0000313" key="1">
    <source>
        <dbReference type="EMBL" id="EIW74172.1"/>
    </source>
</evidence>
<keyword evidence="2" id="KW-1185">Reference proteome</keyword>
<evidence type="ECO:0000313" key="2">
    <source>
        <dbReference type="Proteomes" id="UP000053558"/>
    </source>
</evidence>
<dbReference type="Proteomes" id="UP000053558">
    <property type="component" value="Unassembled WGS sequence"/>
</dbReference>
<reference evidence="2" key="1">
    <citation type="journal article" date="2012" name="Science">
        <title>The Paleozoic origin of enzymatic lignin decomposition reconstructed from 31 fungal genomes.</title>
        <authorList>
            <person name="Floudas D."/>
            <person name="Binder M."/>
            <person name="Riley R."/>
            <person name="Barry K."/>
            <person name="Blanchette R.A."/>
            <person name="Henrissat B."/>
            <person name="Martinez A.T."/>
            <person name="Otillar R."/>
            <person name="Spatafora J.W."/>
            <person name="Yadav J.S."/>
            <person name="Aerts A."/>
            <person name="Benoit I."/>
            <person name="Boyd A."/>
            <person name="Carlson A."/>
            <person name="Copeland A."/>
            <person name="Coutinho P.M."/>
            <person name="de Vries R.P."/>
            <person name="Ferreira P."/>
            <person name="Findley K."/>
            <person name="Foster B."/>
            <person name="Gaskell J."/>
            <person name="Glotzer D."/>
            <person name="Gorecki P."/>
            <person name="Heitman J."/>
            <person name="Hesse C."/>
            <person name="Hori C."/>
            <person name="Igarashi K."/>
            <person name="Jurgens J.A."/>
            <person name="Kallen N."/>
            <person name="Kersten P."/>
            <person name="Kohler A."/>
            <person name="Kuees U."/>
            <person name="Kumar T.K.A."/>
            <person name="Kuo A."/>
            <person name="LaButti K."/>
            <person name="Larrondo L.F."/>
            <person name="Lindquist E."/>
            <person name="Ling A."/>
            <person name="Lombard V."/>
            <person name="Lucas S."/>
            <person name="Lundell T."/>
            <person name="Martin R."/>
            <person name="McLaughlin D.J."/>
            <person name="Morgenstern I."/>
            <person name="Morin E."/>
            <person name="Murat C."/>
            <person name="Nagy L.G."/>
            <person name="Nolan M."/>
            <person name="Ohm R.A."/>
            <person name="Patyshakuliyeva A."/>
            <person name="Rokas A."/>
            <person name="Ruiz-Duenas F.J."/>
            <person name="Sabat G."/>
            <person name="Salamov A."/>
            <person name="Samejima M."/>
            <person name="Schmutz J."/>
            <person name="Slot J.C."/>
            <person name="St John F."/>
            <person name="Stenlid J."/>
            <person name="Sun H."/>
            <person name="Sun S."/>
            <person name="Syed K."/>
            <person name="Tsang A."/>
            <person name="Wiebenga A."/>
            <person name="Young D."/>
            <person name="Pisabarro A."/>
            <person name="Eastwood D.C."/>
            <person name="Martin F."/>
            <person name="Cullen D."/>
            <person name="Grigoriev I.V."/>
            <person name="Hibbett D.S."/>
        </authorList>
    </citation>
    <scope>NUCLEOTIDE SEQUENCE [LARGE SCALE GENOMIC DNA]</scope>
    <source>
        <strain evidence="2">RWD-64-598 SS2</strain>
    </source>
</reference>
<dbReference type="AlphaFoldDB" id="R7SEK9"/>
<name>R7SEK9_CONPW</name>
<dbReference type="GeneID" id="19209715"/>
<proteinExistence type="predicted"/>